<accession>A0ABT1CMC8</accession>
<evidence type="ECO:0000313" key="2">
    <source>
        <dbReference type="EMBL" id="MCO6407370.1"/>
    </source>
</evidence>
<dbReference type="EMBL" id="JAAAML010000001">
    <property type="protein sequence ID" value="MCO6407370.1"/>
    <property type="molecule type" value="Genomic_DNA"/>
</dbReference>
<keyword evidence="3" id="KW-1185">Reference proteome</keyword>
<evidence type="ECO:0000259" key="1">
    <source>
        <dbReference type="Pfam" id="PF18352"/>
    </source>
</evidence>
<dbReference type="Pfam" id="PF18352">
    <property type="entry name" value="Gp138_N"/>
    <property type="match status" value="1"/>
</dbReference>
<protein>
    <recommendedName>
        <fullName evidence="1">Phage protein Gp138 N-terminal domain-containing protein</fullName>
    </recommendedName>
</protein>
<gene>
    <name evidence="2" type="ORF">GTW23_04215</name>
</gene>
<dbReference type="InterPro" id="IPR037026">
    <property type="entry name" value="Vgr_OB-fold_dom_sf"/>
</dbReference>
<proteinExistence type="predicted"/>
<name>A0ABT1CMC8_9HYPH</name>
<dbReference type="RefSeq" id="WP_252914754.1">
    <property type="nucleotide sequence ID" value="NZ_JAAAML010000001.1"/>
</dbReference>
<evidence type="ECO:0000313" key="3">
    <source>
        <dbReference type="Proteomes" id="UP001320715"/>
    </source>
</evidence>
<reference evidence="2 3" key="1">
    <citation type="submission" date="2020-01" db="EMBL/GenBank/DDBJ databases">
        <title>Genomes of bacteria type strains.</title>
        <authorList>
            <person name="Chen J."/>
            <person name="Zhu S."/>
            <person name="Yang J."/>
        </authorList>
    </citation>
    <scope>NUCLEOTIDE SEQUENCE [LARGE SCALE GENOMIC DNA]</scope>
    <source>
        <strain evidence="2 3">DSM 16655</strain>
    </source>
</reference>
<organism evidence="2 3">
    <name type="scientific">Hoeflea alexandrii</name>
    <dbReference type="NCBI Taxonomy" id="288436"/>
    <lineage>
        <taxon>Bacteria</taxon>
        <taxon>Pseudomonadati</taxon>
        <taxon>Pseudomonadota</taxon>
        <taxon>Alphaproteobacteria</taxon>
        <taxon>Hyphomicrobiales</taxon>
        <taxon>Rhizobiaceae</taxon>
        <taxon>Hoeflea</taxon>
    </lineage>
</organism>
<feature type="domain" description="Phage protein Gp138 N-terminal" evidence="1">
    <location>
        <begin position="31"/>
        <end position="120"/>
    </location>
</feature>
<dbReference type="Gene3D" id="2.40.50.230">
    <property type="entry name" value="Gp5 N-terminal domain"/>
    <property type="match status" value="1"/>
</dbReference>
<dbReference type="InterPro" id="IPR041599">
    <property type="entry name" value="Gp138_N"/>
</dbReference>
<comment type="caution">
    <text evidence="2">The sequence shown here is derived from an EMBL/GenBank/DDBJ whole genome shotgun (WGS) entry which is preliminary data.</text>
</comment>
<sequence length="221" mass="23315">MTGYLGKQTNLPEDTVGSMAQAERDTIWGPIPGEIVSYDAAKGTATVRPLYKPKVVGQTLTMPDLFEVPVDQPRTGNAGLTMPIPAGTKVMLTPQMRALDEYEEGNEGTPYDARSFHVSNMRASLSGGDSLSDPLPNADADNTHLRFSPDGEFGIKGSPDGKIKIDGAEGNIYDLLATAIELIASDGLNILSGSSAGNGIHELENKAALTEIAGKLRAMAL</sequence>
<dbReference type="Proteomes" id="UP001320715">
    <property type="component" value="Unassembled WGS sequence"/>
</dbReference>